<proteinExistence type="predicted"/>
<name>A0AAE1YGF4_9LAMI</name>
<evidence type="ECO:0000313" key="3">
    <source>
        <dbReference type="Proteomes" id="UP001293254"/>
    </source>
</evidence>
<comment type="caution">
    <text evidence="2">The sequence shown here is derived from an EMBL/GenBank/DDBJ whole genome shotgun (WGS) entry which is preliminary data.</text>
</comment>
<dbReference type="Proteomes" id="UP001293254">
    <property type="component" value="Unassembled WGS sequence"/>
</dbReference>
<dbReference type="AlphaFoldDB" id="A0AAE1YGF4"/>
<dbReference type="EMBL" id="JACGWO010000004">
    <property type="protein sequence ID" value="KAK4429406.1"/>
    <property type="molecule type" value="Genomic_DNA"/>
</dbReference>
<keyword evidence="3" id="KW-1185">Reference proteome</keyword>
<evidence type="ECO:0000313" key="2">
    <source>
        <dbReference type="EMBL" id="KAK4429406.1"/>
    </source>
</evidence>
<accession>A0AAE1YGF4</accession>
<feature type="region of interest" description="Disordered" evidence="1">
    <location>
        <begin position="63"/>
        <end position="86"/>
    </location>
</feature>
<sequence length="127" mass="14215">MNKSSDQQCKAEKGSHKTLAQPVEKNSCIALSFLPAWSFEEGESDMISTNTTGSKTILKGDCSKQIDTNQNDSSATEAPSEEEEDIIQCSTYSKALRIYRNPQILYQQQTLHFQQTHRMNPKAVALN</sequence>
<evidence type="ECO:0000256" key="1">
    <source>
        <dbReference type="SAM" id="MobiDB-lite"/>
    </source>
</evidence>
<gene>
    <name evidence="2" type="ORF">Salat_1241000</name>
</gene>
<organism evidence="2 3">
    <name type="scientific">Sesamum alatum</name>
    <dbReference type="NCBI Taxonomy" id="300844"/>
    <lineage>
        <taxon>Eukaryota</taxon>
        <taxon>Viridiplantae</taxon>
        <taxon>Streptophyta</taxon>
        <taxon>Embryophyta</taxon>
        <taxon>Tracheophyta</taxon>
        <taxon>Spermatophyta</taxon>
        <taxon>Magnoliopsida</taxon>
        <taxon>eudicotyledons</taxon>
        <taxon>Gunneridae</taxon>
        <taxon>Pentapetalae</taxon>
        <taxon>asterids</taxon>
        <taxon>lamiids</taxon>
        <taxon>Lamiales</taxon>
        <taxon>Pedaliaceae</taxon>
        <taxon>Sesamum</taxon>
    </lineage>
</organism>
<protein>
    <submittedName>
        <fullName evidence="2">Uncharacterized protein</fullName>
    </submittedName>
</protein>
<reference evidence="2" key="1">
    <citation type="submission" date="2020-06" db="EMBL/GenBank/DDBJ databases">
        <authorList>
            <person name="Li T."/>
            <person name="Hu X."/>
            <person name="Zhang T."/>
            <person name="Song X."/>
            <person name="Zhang H."/>
            <person name="Dai N."/>
            <person name="Sheng W."/>
            <person name="Hou X."/>
            <person name="Wei L."/>
        </authorList>
    </citation>
    <scope>NUCLEOTIDE SEQUENCE</scope>
    <source>
        <strain evidence="2">3651</strain>
        <tissue evidence="2">Leaf</tissue>
    </source>
</reference>
<reference evidence="2" key="2">
    <citation type="journal article" date="2024" name="Plant">
        <title>Genomic evolution and insights into agronomic trait innovations of Sesamum species.</title>
        <authorList>
            <person name="Miao H."/>
            <person name="Wang L."/>
            <person name="Qu L."/>
            <person name="Liu H."/>
            <person name="Sun Y."/>
            <person name="Le M."/>
            <person name="Wang Q."/>
            <person name="Wei S."/>
            <person name="Zheng Y."/>
            <person name="Lin W."/>
            <person name="Duan Y."/>
            <person name="Cao H."/>
            <person name="Xiong S."/>
            <person name="Wang X."/>
            <person name="Wei L."/>
            <person name="Li C."/>
            <person name="Ma Q."/>
            <person name="Ju M."/>
            <person name="Zhao R."/>
            <person name="Li G."/>
            <person name="Mu C."/>
            <person name="Tian Q."/>
            <person name="Mei H."/>
            <person name="Zhang T."/>
            <person name="Gao T."/>
            <person name="Zhang H."/>
        </authorList>
    </citation>
    <scope>NUCLEOTIDE SEQUENCE</scope>
    <source>
        <strain evidence="2">3651</strain>
    </source>
</reference>